<comment type="caution">
    <text evidence="3">The sequence shown here is derived from an EMBL/GenBank/DDBJ whole genome shotgun (WGS) entry which is preliminary data.</text>
</comment>
<protein>
    <submittedName>
        <fullName evidence="3">Serine/threonine-protein kinase pim-1-like</fullName>
    </submittedName>
</protein>
<reference evidence="3" key="1">
    <citation type="submission" date="2021-02" db="EMBL/GenBank/DDBJ databases">
        <title>Comparative genomics reveals that relaxation of natural selection precedes convergent phenotypic evolution of cavefish.</title>
        <authorList>
            <person name="Peng Z."/>
        </authorList>
    </citation>
    <scope>NUCLEOTIDE SEQUENCE</scope>
    <source>
        <tissue evidence="3">Muscle</tissue>
    </source>
</reference>
<dbReference type="InterPro" id="IPR011009">
    <property type="entry name" value="Kinase-like_dom_sf"/>
</dbReference>
<feature type="non-terminal residue" evidence="3">
    <location>
        <position position="604"/>
    </location>
</feature>
<evidence type="ECO:0000256" key="1">
    <source>
        <dbReference type="SAM" id="MobiDB-lite"/>
    </source>
</evidence>
<dbReference type="SUPFAM" id="SSF56112">
    <property type="entry name" value="Protein kinase-like (PK-like)"/>
    <property type="match status" value="1"/>
</dbReference>
<evidence type="ECO:0000259" key="2">
    <source>
        <dbReference type="PROSITE" id="PS50011"/>
    </source>
</evidence>
<dbReference type="PANTHER" id="PTHR47306:SF2">
    <property type="entry name" value="CORE-BINDING (CB) DOMAIN-CONTAINING PROTEIN"/>
    <property type="match status" value="1"/>
</dbReference>
<dbReference type="AlphaFoldDB" id="A0A9W7WWL5"/>
<dbReference type="Proteomes" id="UP001059041">
    <property type="component" value="Linkage Group LG5"/>
</dbReference>
<feature type="compositionally biased region" description="Low complexity" evidence="1">
    <location>
        <begin position="251"/>
        <end position="261"/>
    </location>
</feature>
<dbReference type="PROSITE" id="PS50011">
    <property type="entry name" value="PROTEIN_KINASE_DOM"/>
    <property type="match status" value="1"/>
</dbReference>
<proteinExistence type="predicted"/>
<gene>
    <name evidence="3" type="ORF">IRJ41_018156</name>
</gene>
<organism evidence="3 4">
    <name type="scientific">Triplophysa rosa</name>
    <name type="common">Cave loach</name>
    <dbReference type="NCBI Taxonomy" id="992332"/>
    <lineage>
        <taxon>Eukaryota</taxon>
        <taxon>Metazoa</taxon>
        <taxon>Chordata</taxon>
        <taxon>Craniata</taxon>
        <taxon>Vertebrata</taxon>
        <taxon>Euteleostomi</taxon>
        <taxon>Actinopterygii</taxon>
        <taxon>Neopterygii</taxon>
        <taxon>Teleostei</taxon>
        <taxon>Ostariophysi</taxon>
        <taxon>Cypriniformes</taxon>
        <taxon>Nemacheilidae</taxon>
        <taxon>Triplophysa</taxon>
    </lineage>
</organism>
<dbReference type="PANTHER" id="PTHR47306">
    <property type="entry name" value="SI:CH211-178J18.4-RELATED"/>
    <property type="match status" value="1"/>
</dbReference>
<dbReference type="Gene3D" id="1.10.510.10">
    <property type="entry name" value="Transferase(Phosphotransferase) domain 1"/>
    <property type="match status" value="1"/>
</dbReference>
<keyword evidence="3" id="KW-0418">Kinase</keyword>
<dbReference type="GO" id="GO:0004672">
    <property type="term" value="F:protein kinase activity"/>
    <property type="evidence" value="ECO:0007669"/>
    <property type="project" value="InterPro"/>
</dbReference>
<dbReference type="InterPro" id="IPR000719">
    <property type="entry name" value="Prot_kinase_dom"/>
</dbReference>
<dbReference type="EMBL" id="JAFHDT010000005">
    <property type="protein sequence ID" value="KAI7809797.1"/>
    <property type="molecule type" value="Genomic_DNA"/>
</dbReference>
<feature type="domain" description="Protein kinase" evidence="2">
    <location>
        <begin position="1"/>
        <end position="185"/>
    </location>
</feature>
<evidence type="ECO:0000313" key="3">
    <source>
        <dbReference type="EMBL" id="KAI7809797.1"/>
    </source>
</evidence>
<dbReference type="Pfam" id="PF00069">
    <property type="entry name" value="Pkinase"/>
    <property type="match status" value="1"/>
</dbReference>
<keyword evidence="4" id="KW-1185">Reference proteome</keyword>
<feature type="region of interest" description="Disordered" evidence="1">
    <location>
        <begin position="229"/>
        <end position="263"/>
    </location>
</feature>
<accession>A0A9W7WWL5</accession>
<dbReference type="GO" id="GO:0005524">
    <property type="term" value="F:ATP binding"/>
    <property type="evidence" value="ECO:0007669"/>
    <property type="project" value="InterPro"/>
</dbReference>
<evidence type="ECO:0000313" key="4">
    <source>
        <dbReference type="Proteomes" id="UP001059041"/>
    </source>
</evidence>
<name>A0A9W7WWL5_TRIRA</name>
<dbReference type="SMART" id="SM00220">
    <property type="entry name" value="S_TKc"/>
    <property type="match status" value="1"/>
</dbReference>
<sequence>ESAVKDTLGGHILVFRHPGPCKSLKKFLKCKGGRVSEHMAREFMVQAAMAVKDCIDRGVYHEDITLGNFLVNTETRQLLLHNFSKGQLVDTEYDSSLYRGKALPVEFKKRERYLAEASVVSALGCMLYTMVNGGRPRVTKRGCGTDKLTFRSSLSTECQDLIIRCLNQKVIHRATIQELLEHEWFQVDLPDHREESGFFVQLRKWQGRMMLIEVLVTDVPPALAGAVAPMPSTGMTPQPPAVAETEETEPSEVGSGSSGETFQIKPDMQWKSPARMLMAEKGPYQKNNSLDHPLLKDFATYLEKDLQNEHFKQEVENVAIFLHFMDPQQPSLLFVRNREKSKLYFAEAKLTKQTRLSHLKSLKRRSTRSTQTSCTATNCCKQFIEYIGSLQKGCVKLVSEEIVQKRYGVKPVTSQMAKKVFETAVKSLDDSERDFVADYLTRSTATADEHYRMKTQKDVVFARKLLGQLGDLNQKHRLEKLHPPFLPAVRLRARMPPEEKIDVQKAYDTLLLAHPVTLDGEVPDRNVCSVVSVTFQRWLYERWIKALMRLRVQSVISHFGRRLPKEKPKSWLDYGRVTSLASDAGLDTGALCLGQCHRAACFFD</sequence>
<keyword evidence="3" id="KW-0808">Transferase</keyword>